<evidence type="ECO:0000256" key="11">
    <source>
        <dbReference type="PIRSR" id="PIRSR000724-2"/>
    </source>
</evidence>
<dbReference type="GO" id="GO:0006096">
    <property type="term" value="P:glycolytic process"/>
    <property type="evidence" value="ECO:0007669"/>
    <property type="project" value="UniProtKB-UniRule"/>
</dbReference>
<evidence type="ECO:0000256" key="1">
    <source>
        <dbReference type="ARBA" id="ARBA00000642"/>
    </source>
</evidence>
<evidence type="ECO:0000256" key="3">
    <source>
        <dbReference type="ARBA" id="ARBA00008982"/>
    </source>
</evidence>
<dbReference type="PANTHER" id="PTHR11406">
    <property type="entry name" value="PHOSPHOGLYCERATE KINASE"/>
    <property type="match status" value="1"/>
</dbReference>
<dbReference type="EC" id="2.7.2.3" evidence="4 10"/>
<dbReference type="UniPathway" id="UPA00109">
    <property type="reaction ID" value="UER00185"/>
</dbReference>
<evidence type="ECO:0000256" key="9">
    <source>
        <dbReference type="ARBA" id="ARBA00023152"/>
    </source>
</evidence>
<evidence type="ECO:0000256" key="2">
    <source>
        <dbReference type="ARBA" id="ARBA00004838"/>
    </source>
</evidence>
<dbReference type="InterPro" id="IPR001576">
    <property type="entry name" value="Phosphoglycerate_kinase"/>
</dbReference>
<name>A0A2H0W4N0_9BACT</name>
<comment type="caution">
    <text evidence="13">The sequence shown here is derived from an EMBL/GenBank/DDBJ whole genome shotgun (WGS) entry which is preliminary data.</text>
</comment>
<comment type="subunit">
    <text evidence="10">Monomer.</text>
</comment>
<gene>
    <name evidence="10 13" type="primary">pgk</name>
    <name evidence="13" type="ORF">COT81_00765</name>
</gene>
<comment type="subcellular location">
    <subcellularLocation>
        <location evidence="10">Cytoplasm</location>
    </subcellularLocation>
</comment>
<keyword evidence="9 10" id="KW-0324">Glycolysis</keyword>
<dbReference type="AlphaFoldDB" id="A0A2H0W4N0"/>
<feature type="binding site" evidence="10 11">
    <location>
        <position position="206"/>
    </location>
    <ligand>
        <name>ATP</name>
        <dbReference type="ChEBI" id="CHEBI:30616"/>
    </ligand>
</feature>
<dbReference type="InterPro" id="IPR036043">
    <property type="entry name" value="Phosphoglycerate_kinase_sf"/>
</dbReference>
<dbReference type="FunFam" id="3.40.50.1260:FF:000031">
    <property type="entry name" value="Phosphoglycerate kinase 1"/>
    <property type="match status" value="1"/>
</dbReference>
<dbReference type="GO" id="GO:0005829">
    <property type="term" value="C:cytosol"/>
    <property type="evidence" value="ECO:0007669"/>
    <property type="project" value="TreeGrafter"/>
</dbReference>
<reference evidence="14" key="1">
    <citation type="submission" date="2017-09" db="EMBL/GenBank/DDBJ databases">
        <title>Depth-based differentiation of microbial function through sediment-hosted aquifers and enrichment of novel symbionts in the deep terrestrial subsurface.</title>
        <authorList>
            <person name="Probst A.J."/>
            <person name="Ladd B."/>
            <person name="Jarett J.K."/>
            <person name="Geller-Mcgrath D.E."/>
            <person name="Sieber C.M.K."/>
            <person name="Emerson J.B."/>
            <person name="Anantharaman K."/>
            <person name="Thomas B.C."/>
            <person name="Malmstrom R."/>
            <person name="Stieglmeier M."/>
            <person name="Klingl A."/>
            <person name="Woyke T."/>
            <person name="Ryan C.M."/>
            <person name="Banfield J.F."/>
        </authorList>
    </citation>
    <scope>NUCLEOTIDE SEQUENCE [LARGE SCALE GENOMIC DNA]</scope>
</reference>
<dbReference type="InterPro" id="IPR015824">
    <property type="entry name" value="Phosphoglycerate_kinase_N"/>
</dbReference>
<proteinExistence type="inferred from homology"/>
<evidence type="ECO:0000256" key="12">
    <source>
        <dbReference type="RuleBase" id="RU000532"/>
    </source>
</evidence>
<evidence type="ECO:0000256" key="8">
    <source>
        <dbReference type="ARBA" id="ARBA00022840"/>
    </source>
</evidence>
<protein>
    <recommendedName>
        <fullName evidence="4 10">Phosphoglycerate kinase</fullName>
        <ecNumber evidence="4 10">2.7.2.3</ecNumber>
    </recommendedName>
</protein>
<comment type="caution">
    <text evidence="10">Lacks conserved residue(s) required for the propagation of feature annotation.</text>
</comment>
<comment type="similarity">
    <text evidence="3 10 12">Belongs to the phosphoglycerate kinase family.</text>
</comment>
<dbReference type="GO" id="GO:0006094">
    <property type="term" value="P:gluconeogenesis"/>
    <property type="evidence" value="ECO:0007669"/>
    <property type="project" value="TreeGrafter"/>
</dbReference>
<dbReference type="EMBL" id="PEZZ01000004">
    <property type="protein sequence ID" value="PIS05531.1"/>
    <property type="molecule type" value="Genomic_DNA"/>
</dbReference>
<keyword evidence="6 10" id="KW-0547">Nucleotide-binding</keyword>
<keyword evidence="10" id="KW-0963">Cytoplasm</keyword>
<sequence>MELRTMRDIKNLKGRRIVYRAAYEVTLEKVGKHYEVGDDFRIVRTFKTLDHLLKNKCSIVVLSYLKRPGGKVVDKWRLDPIARYLSKALKLKVKYVDDCVGPKAEKAVAALRPGEILVLENTRFHPEEEENDPAFAKRLASYGEIYVNDAFAQDYKPHASTTAITKFLPSYAGFLLEEEINELNGALNKPKGPAIAIIGGVKISAKLGVVEKLLKKFDDILLGGALVNTVLKAQGVAVGKSLIEPAMVKQLEDFNFTNPKLHIPVDVMVGKSFTKGAKAVPKAVGSIGPKEWILDIGPDTIRLFDSIIREAKTIVWDGPMGVFEFLQFAKGTESVIHALVHSDAKIVIGGGETIDVFRKFSNKTFAQLPNIYVSTGGAAMLKFLEGKTLPAVSPLLKNN</sequence>
<feature type="binding site" evidence="10">
    <location>
        <begin position="350"/>
        <end position="353"/>
    </location>
    <ligand>
        <name>ATP</name>
        <dbReference type="ChEBI" id="CHEBI:30616"/>
    </ligand>
</feature>
<dbReference type="HAMAP" id="MF_00145">
    <property type="entry name" value="Phosphoglyc_kinase"/>
    <property type="match status" value="1"/>
</dbReference>
<evidence type="ECO:0000256" key="6">
    <source>
        <dbReference type="ARBA" id="ARBA00022741"/>
    </source>
</evidence>
<evidence type="ECO:0000256" key="10">
    <source>
        <dbReference type="HAMAP-Rule" id="MF_00145"/>
    </source>
</evidence>
<dbReference type="Gene3D" id="3.40.50.1260">
    <property type="entry name" value="Phosphoglycerate kinase, N-terminal domain"/>
    <property type="match status" value="2"/>
</dbReference>
<dbReference type="GO" id="GO:0043531">
    <property type="term" value="F:ADP binding"/>
    <property type="evidence" value="ECO:0007669"/>
    <property type="project" value="TreeGrafter"/>
</dbReference>
<dbReference type="PIRSF" id="PIRSF000724">
    <property type="entry name" value="Pgk"/>
    <property type="match status" value="1"/>
</dbReference>
<dbReference type="PRINTS" id="PR00477">
    <property type="entry name" value="PHGLYCKINASE"/>
</dbReference>
<dbReference type="GO" id="GO:0005524">
    <property type="term" value="F:ATP binding"/>
    <property type="evidence" value="ECO:0007669"/>
    <property type="project" value="UniProtKB-KW"/>
</dbReference>
<keyword evidence="7 10" id="KW-0418">Kinase</keyword>
<keyword evidence="5 10" id="KW-0808">Transferase</keyword>
<evidence type="ECO:0000256" key="7">
    <source>
        <dbReference type="ARBA" id="ARBA00022777"/>
    </source>
</evidence>
<evidence type="ECO:0000313" key="14">
    <source>
        <dbReference type="Proteomes" id="UP000230935"/>
    </source>
</evidence>
<evidence type="ECO:0000256" key="4">
    <source>
        <dbReference type="ARBA" id="ARBA00013061"/>
    </source>
</evidence>
<comment type="catalytic activity">
    <reaction evidence="1 10 12">
        <text>(2R)-3-phosphoglycerate + ATP = (2R)-3-phospho-glyceroyl phosphate + ADP</text>
        <dbReference type="Rhea" id="RHEA:14801"/>
        <dbReference type="ChEBI" id="CHEBI:30616"/>
        <dbReference type="ChEBI" id="CHEBI:57604"/>
        <dbReference type="ChEBI" id="CHEBI:58272"/>
        <dbReference type="ChEBI" id="CHEBI:456216"/>
        <dbReference type="EC" id="2.7.2.3"/>
    </reaction>
</comment>
<feature type="binding site" evidence="10">
    <location>
        <position position="41"/>
    </location>
    <ligand>
        <name>substrate</name>
    </ligand>
</feature>
<evidence type="ECO:0000313" key="13">
    <source>
        <dbReference type="EMBL" id="PIS05531.1"/>
    </source>
</evidence>
<dbReference type="Proteomes" id="UP000230935">
    <property type="component" value="Unassembled WGS sequence"/>
</dbReference>
<accession>A0A2H0W4N0</accession>
<dbReference type="Pfam" id="PF00162">
    <property type="entry name" value="PGK"/>
    <property type="match status" value="1"/>
</dbReference>
<keyword evidence="8 10" id="KW-0067">ATP-binding</keyword>
<dbReference type="GO" id="GO:0004618">
    <property type="term" value="F:phosphoglycerate kinase activity"/>
    <property type="evidence" value="ECO:0007669"/>
    <property type="project" value="UniProtKB-UniRule"/>
</dbReference>
<organism evidence="13 14">
    <name type="scientific">Candidatus Buchananbacteria bacterium CG10_big_fil_rev_8_21_14_0_10_42_9</name>
    <dbReference type="NCBI Taxonomy" id="1974526"/>
    <lineage>
        <taxon>Bacteria</taxon>
        <taxon>Candidatus Buchananiibacteriota</taxon>
    </lineage>
</organism>
<evidence type="ECO:0000256" key="5">
    <source>
        <dbReference type="ARBA" id="ARBA00022679"/>
    </source>
</evidence>
<dbReference type="PANTHER" id="PTHR11406:SF23">
    <property type="entry name" value="PHOSPHOGLYCERATE KINASE 1, CHLOROPLASTIC-RELATED"/>
    <property type="match status" value="1"/>
</dbReference>
<feature type="binding site" evidence="10 11">
    <location>
        <position position="324"/>
    </location>
    <ligand>
        <name>ATP</name>
        <dbReference type="ChEBI" id="CHEBI:30616"/>
    </ligand>
</feature>
<comment type="pathway">
    <text evidence="2 10">Carbohydrate degradation; glycolysis; pyruvate from D-glyceraldehyde 3-phosphate: step 2/5.</text>
</comment>
<dbReference type="SUPFAM" id="SSF53748">
    <property type="entry name" value="Phosphoglycerate kinase"/>
    <property type="match status" value="1"/>
</dbReference>
<feature type="binding site" evidence="10">
    <location>
        <position position="123"/>
    </location>
    <ligand>
        <name>substrate</name>
    </ligand>
</feature>